<dbReference type="SUPFAM" id="SSF53448">
    <property type="entry name" value="Nucleotide-diphospho-sugar transferases"/>
    <property type="match status" value="1"/>
</dbReference>
<dbReference type="EMBL" id="JAJEQF010000041">
    <property type="protein sequence ID" value="MCC2168612.1"/>
    <property type="molecule type" value="Genomic_DNA"/>
</dbReference>
<dbReference type="InterPro" id="IPR001173">
    <property type="entry name" value="Glyco_trans_2-like"/>
</dbReference>
<reference evidence="2 3" key="1">
    <citation type="submission" date="2021-10" db="EMBL/GenBank/DDBJ databases">
        <title>Anaerobic single-cell dispensing facilitates the cultivation of human gut bacteria.</title>
        <authorList>
            <person name="Afrizal A."/>
        </authorList>
    </citation>
    <scope>NUCLEOTIDE SEQUENCE [LARGE SCALE GENOMIC DNA]</scope>
    <source>
        <strain evidence="2 3">CLA-AA-H244</strain>
    </source>
</reference>
<dbReference type="PANTHER" id="PTHR43685">
    <property type="entry name" value="GLYCOSYLTRANSFERASE"/>
    <property type="match status" value="1"/>
</dbReference>
<protein>
    <submittedName>
        <fullName evidence="2">Glycosyltransferase</fullName>
    </submittedName>
</protein>
<dbReference type="PANTHER" id="PTHR43685:SF2">
    <property type="entry name" value="GLYCOSYLTRANSFERASE 2-LIKE DOMAIN-CONTAINING PROTEIN"/>
    <property type="match status" value="1"/>
</dbReference>
<keyword evidence="3" id="KW-1185">Reference proteome</keyword>
<gene>
    <name evidence="2" type="ORF">LKD45_13075</name>
</gene>
<dbReference type="InterPro" id="IPR050834">
    <property type="entry name" value="Glycosyltransf_2"/>
</dbReference>
<proteinExistence type="predicted"/>
<dbReference type="CDD" id="cd00761">
    <property type="entry name" value="Glyco_tranf_GTA_type"/>
    <property type="match status" value="1"/>
</dbReference>
<dbReference type="AlphaFoldDB" id="A0AAE3AZR3"/>
<feature type="domain" description="Glycosyltransferase 2-like" evidence="1">
    <location>
        <begin position="8"/>
        <end position="128"/>
    </location>
</feature>
<evidence type="ECO:0000313" key="2">
    <source>
        <dbReference type="EMBL" id="MCC2168612.1"/>
    </source>
</evidence>
<evidence type="ECO:0000259" key="1">
    <source>
        <dbReference type="Pfam" id="PF00535"/>
    </source>
</evidence>
<dbReference type="RefSeq" id="WP_118495661.1">
    <property type="nucleotide sequence ID" value="NZ_JAJEQF010000041.1"/>
</dbReference>
<accession>A0AAE3AZR3</accession>
<name>A0AAE3AZR3_9FIRM</name>
<dbReference type="Pfam" id="PF00535">
    <property type="entry name" value="Glycos_transf_2"/>
    <property type="match status" value="1"/>
</dbReference>
<comment type="caution">
    <text evidence="2">The sequence shown here is derived from an EMBL/GenBank/DDBJ whole genome shotgun (WGS) entry which is preliminary data.</text>
</comment>
<organism evidence="2 3">
    <name type="scientific">Gallintestinimicrobium propionicum</name>
    <dbReference type="NCBI Taxonomy" id="2981770"/>
    <lineage>
        <taxon>Bacteria</taxon>
        <taxon>Bacillati</taxon>
        <taxon>Bacillota</taxon>
        <taxon>Clostridia</taxon>
        <taxon>Lachnospirales</taxon>
        <taxon>Lachnospiraceae</taxon>
        <taxon>Gallintestinimicrobium</taxon>
    </lineage>
</organism>
<dbReference type="Gene3D" id="3.90.550.10">
    <property type="entry name" value="Spore Coat Polysaccharide Biosynthesis Protein SpsA, Chain A"/>
    <property type="match status" value="1"/>
</dbReference>
<dbReference type="Proteomes" id="UP001199355">
    <property type="component" value="Unassembled WGS sequence"/>
</dbReference>
<dbReference type="InterPro" id="IPR029044">
    <property type="entry name" value="Nucleotide-diphossugar_trans"/>
</dbReference>
<evidence type="ECO:0000313" key="3">
    <source>
        <dbReference type="Proteomes" id="UP001199355"/>
    </source>
</evidence>
<sequence length="253" mass="29013">MNYENLISIVMPVFNAQAYLEEALESVRRQTWTDWELLVVDDHSTDGSAGLVSEICRKDARIRLLSQTDGVKGAANARNFGTAHANGRYLAFMDADDIWRVDKLEREMAFLREKDAAFVFCSYEFGDEHAVGTGKIVRVPDQLTYQKALSRTVIFTSTVLFDCEKIDKALLQMPDVPSEDTAMWWQILRNGHVAYGLKENLVIYRRPEKSLSSNKLRAITRIWGLYRKQEKMSVIASAACFCMWAVRAVWRRI</sequence>